<feature type="coiled-coil region" evidence="16">
    <location>
        <begin position="90"/>
        <end position="117"/>
    </location>
</feature>
<protein>
    <recommendedName>
        <fullName evidence="15">Mannan-binding protein</fullName>
    </recommendedName>
</protein>
<keyword evidence="8" id="KW-0391">Immunity</keyword>
<gene>
    <name evidence="20 23" type="primary">LOC100757517</name>
</gene>
<reference evidence="22" key="2">
    <citation type="journal article" date="2020" name="Biotechnol. Bioeng.">
        <title>Chromosome-scale scaffolds for the Chinese hamster reference genome assembly to facilitate the study of the CHO epigenome.</title>
        <authorList>
            <person name="Hilliard W."/>
            <person name="MacDonald M."/>
            <person name="Lee K.H."/>
        </authorList>
    </citation>
    <scope>NUCLEOTIDE SEQUENCE [LARGE SCALE GENOMIC DNA]</scope>
    <source>
        <strain evidence="22">17A/GY</strain>
    </source>
</reference>
<keyword evidence="10" id="KW-0465">Mannose-binding</keyword>
<keyword evidence="5" id="KW-0430">Lectin</keyword>
<dbReference type="FunFam" id="3.10.100.10:FF:000088">
    <property type="entry name" value="Mannose-binding protein A"/>
    <property type="match status" value="1"/>
</dbReference>
<dbReference type="KEGG" id="cge:100757517"/>
<dbReference type="PROSITE" id="PS00615">
    <property type="entry name" value="C_TYPE_LECTIN_1"/>
    <property type="match status" value="1"/>
</dbReference>
<dbReference type="Pfam" id="PF00059">
    <property type="entry name" value="Lectin_C"/>
    <property type="match status" value="1"/>
</dbReference>
<dbReference type="Proteomes" id="UP001108280">
    <property type="component" value="Chromosome 1"/>
</dbReference>
<dbReference type="GO" id="GO:0005771">
    <property type="term" value="C:multivesicular body"/>
    <property type="evidence" value="ECO:0007669"/>
    <property type="project" value="TreeGrafter"/>
</dbReference>
<keyword evidence="3" id="KW-0399">Innate immunity</keyword>
<dbReference type="Gene3D" id="3.10.100.10">
    <property type="entry name" value="Mannose-Binding Protein A, subunit A"/>
    <property type="match status" value="1"/>
</dbReference>
<dbReference type="OMA" id="ACSVITC"/>
<dbReference type="InterPro" id="IPR018378">
    <property type="entry name" value="C-type_lectin_CS"/>
</dbReference>
<evidence type="ECO:0000256" key="15">
    <source>
        <dbReference type="ARBA" id="ARBA00032886"/>
    </source>
</evidence>
<evidence type="ECO:0000256" key="1">
    <source>
        <dbReference type="ARBA" id="ARBA00004613"/>
    </source>
</evidence>
<dbReference type="SMART" id="SM00034">
    <property type="entry name" value="CLECT"/>
    <property type="match status" value="1"/>
</dbReference>
<feature type="chain" id="PRO_5044678860" description="Mannan-binding protein" evidence="18">
    <location>
        <begin position="23"/>
        <end position="240"/>
    </location>
</feature>
<keyword evidence="7" id="KW-0106">Calcium</keyword>
<evidence type="ECO:0000256" key="3">
    <source>
        <dbReference type="ARBA" id="ARBA00022588"/>
    </source>
</evidence>
<name>A0A8C2ME15_CRIGR</name>
<dbReference type="InterPro" id="IPR051077">
    <property type="entry name" value="Ca-dependent_lectin"/>
</dbReference>
<reference evidence="22" key="1">
    <citation type="journal article" date="2018" name="Biotechnol. Bioeng.">
        <title>A reference genome of the Chinese hamster based on a hybrid assembly strategy.</title>
        <authorList>
            <person name="Rupp O."/>
            <person name="MacDonald M.L."/>
            <person name="Li S."/>
            <person name="Dhiman H."/>
            <person name="Polson S."/>
            <person name="Griep S."/>
            <person name="Heffner K."/>
            <person name="Hernandez I."/>
            <person name="Brinkrolf K."/>
            <person name="Jadhav V."/>
            <person name="Samoudi M."/>
            <person name="Hao H."/>
            <person name="Kingham B."/>
            <person name="Goesmann A."/>
            <person name="Betenbaugh M.J."/>
            <person name="Lewis N.E."/>
            <person name="Borth N."/>
            <person name="Lee K.H."/>
        </authorList>
    </citation>
    <scope>NUCLEOTIDE SEQUENCE [LARGE SCALE GENOMIC DNA]</scope>
    <source>
        <strain evidence="22">17A/GY</strain>
    </source>
</reference>
<dbReference type="GeneID" id="100757517"/>
<dbReference type="GO" id="GO:0005581">
    <property type="term" value="C:collagen trimer"/>
    <property type="evidence" value="ECO:0007669"/>
    <property type="project" value="UniProtKB-KW"/>
</dbReference>
<comment type="subcellular location">
    <subcellularLocation>
        <location evidence="1">Secreted</location>
    </subcellularLocation>
</comment>
<keyword evidence="12" id="KW-1018">Complement activation lectin pathway</keyword>
<keyword evidence="13" id="KW-1015">Disulfide bond</keyword>
<dbReference type="SUPFAM" id="SSF57944">
    <property type="entry name" value="Triple coiled coil domain of C-type lectins"/>
    <property type="match status" value="1"/>
</dbReference>
<dbReference type="CDD" id="cd03591">
    <property type="entry name" value="CLECT_collectin_like"/>
    <property type="match status" value="1"/>
</dbReference>
<keyword evidence="9" id="KW-0180">Complement pathway</keyword>
<evidence type="ECO:0000256" key="16">
    <source>
        <dbReference type="SAM" id="Coils"/>
    </source>
</evidence>
<reference evidence="23" key="3">
    <citation type="submission" date="2025-04" db="UniProtKB">
        <authorList>
            <consortium name="RefSeq"/>
        </authorList>
    </citation>
    <scope>IDENTIFICATION</scope>
    <source>
        <strain evidence="23">17A/GY</strain>
        <tissue evidence="23">Liver</tissue>
    </source>
</reference>
<proteinExistence type="predicted"/>
<evidence type="ECO:0000256" key="7">
    <source>
        <dbReference type="ARBA" id="ARBA00022837"/>
    </source>
</evidence>
<feature type="signal peptide" evidence="18">
    <location>
        <begin position="1"/>
        <end position="22"/>
    </location>
</feature>
<dbReference type="SUPFAM" id="SSF56436">
    <property type="entry name" value="C-type lectin-like"/>
    <property type="match status" value="1"/>
</dbReference>
<keyword evidence="16" id="KW-0175">Coiled coil</keyword>
<evidence type="ECO:0000313" key="21">
    <source>
        <dbReference type="Proteomes" id="UP000694386"/>
    </source>
</evidence>
<feature type="compositionally biased region" description="Gly residues" evidence="17">
    <location>
        <begin position="55"/>
        <end position="64"/>
    </location>
</feature>
<evidence type="ECO:0000256" key="6">
    <source>
        <dbReference type="ARBA" id="ARBA00022737"/>
    </source>
</evidence>
<dbReference type="PANTHER" id="PTHR24024">
    <property type="entry name" value="PULMONARY SURFACTANT-ASSOCIATED PROTEIN A"/>
    <property type="match status" value="1"/>
</dbReference>
<evidence type="ECO:0000256" key="17">
    <source>
        <dbReference type="SAM" id="MobiDB-lite"/>
    </source>
</evidence>
<dbReference type="PANTHER" id="PTHR24024:SF35">
    <property type="entry name" value="MANNOSE-BINDING PROTEIN A"/>
    <property type="match status" value="1"/>
</dbReference>
<dbReference type="GO" id="GO:0006958">
    <property type="term" value="P:complement activation, classical pathway"/>
    <property type="evidence" value="ECO:0007669"/>
    <property type="project" value="UniProtKB-KW"/>
</dbReference>
<keyword evidence="14" id="KW-0379">Hydroxylation</keyword>
<evidence type="ECO:0000256" key="5">
    <source>
        <dbReference type="ARBA" id="ARBA00022734"/>
    </source>
</evidence>
<dbReference type="GO" id="GO:0050830">
    <property type="term" value="P:defense response to Gram-positive bacterium"/>
    <property type="evidence" value="ECO:0007669"/>
    <property type="project" value="Ensembl"/>
</dbReference>
<dbReference type="InterPro" id="IPR001304">
    <property type="entry name" value="C-type_lectin-like"/>
</dbReference>
<evidence type="ECO:0000313" key="20">
    <source>
        <dbReference type="Ensembl" id="ENSCGRP00001017320.1"/>
    </source>
</evidence>
<dbReference type="Ensembl" id="ENSCGRT00001021564.1">
    <property type="protein sequence ID" value="ENSCGRP00001017320.1"/>
    <property type="gene ID" value="ENSCGRG00001017391.1"/>
</dbReference>
<keyword evidence="11" id="KW-0176">Collagen</keyword>
<evidence type="ECO:0000256" key="11">
    <source>
        <dbReference type="ARBA" id="ARBA00023119"/>
    </source>
</evidence>
<feature type="compositionally biased region" description="Basic and acidic residues" evidence="17">
    <location>
        <begin position="39"/>
        <end position="54"/>
    </location>
</feature>
<keyword evidence="6" id="KW-0677">Repeat</keyword>
<evidence type="ECO:0000256" key="9">
    <source>
        <dbReference type="ARBA" id="ARBA00022875"/>
    </source>
</evidence>
<evidence type="ECO:0000256" key="14">
    <source>
        <dbReference type="ARBA" id="ARBA00023278"/>
    </source>
</evidence>
<dbReference type="InterPro" id="IPR008160">
    <property type="entry name" value="Collagen"/>
</dbReference>
<keyword evidence="22" id="KW-1185">Reference proteome</keyword>
<evidence type="ECO:0000256" key="13">
    <source>
        <dbReference type="ARBA" id="ARBA00023157"/>
    </source>
</evidence>
<organism evidence="20 21">
    <name type="scientific">Cricetulus griseus</name>
    <name type="common">Chinese hamster</name>
    <name type="synonym">Cricetulus barabensis griseus</name>
    <dbReference type="NCBI Taxonomy" id="10029"/>
    <lineage>
        <taxon>Eukaryota</taxon>
        <taxon>Metazoa</taxon>
        <taxon>Chordata</taxon>
        <taxon>Craniata</taxon>
        <taxon>Vertebrata</taxon>
        <taxon>Euteleostomi</taxon>
        <taxon>Mammalia</taxon>
        <taxon>Eutheria</taxon>
        <taxon>Euarchontoglires</taxon>
        <taxon>Glires</taxon>
        <taxon>Rodentia</taxon>
        <taxon>Myomorpha</taxon>
        <taxon>Muroidea</taxon>
        <taxon>Cricetidae</taxon>
        <taxon>Cricetinae</taxon>
        <taxon>Cricetulus</taxon>
    </lineage>
</organism>
<evidence type="ECO:0000259" key="19">
    <source>
        <dbReference type="PROSITE" id="PS50041"/>
    </source>
</evidence>
<dbReference type="InterPro" id="IPR016187">
    <property type="entry name" value="CTDL_fold"/>
</dbReference>
<dbReference type="GO" id="GO:0005537">
    <property type="term" value="F:D-mannose binding"/>
    <property type="evidence" value="ECO:0007669"/>
    <property type="project" value="UniProtKB-KW"/>
</dbReference>
<keyword evidence="2" id="KW-0964">Secreted</keyword>
<dbReference type="GO" id="GO:0051873">
    <property type="term" value="P:killing by host of symbiont cells"/>
    <property type="evidence" value="ECO:0007669"/>
    <property type="project" value="Ensembl"/>
</dbReference>
<evidence type="ECO:0000256" key="8">
    <source>
        <dbReference type="ARBA" id="ARBA00022859"/>
    </source>
</evidence>
<dbReference type="GO" id="GO:0005615">
    <property type="term" value="C:extracellular space"/>
    <property type="evidence" value="ECO:0007669"/>
    <property type="project" value="Ensembl"/>
</dbReference>
<dbReference type="PROSITE" id="PS50041">
    <property type="entry name" value="C_TYPE_LECTIN_2"/>
    <property type="match status" value="1"/>
</dbReference>
<feature type="domain" description="C-type lectin" evidence="19">
    <location>
        <begin position="126"/>
        <end position="237"/>
    </location>
</feature>
<evidence type="ECO:0000256" key="2">
    <source>
        <dbReference type="ARBA" id="ARBA00022525"/>
    </source>
</evidence>
<dbReference type="Pfam" id="PF01391">
    <property type="entry name" value="Collagen"/>
    <property type="match status" value="1"/>
</dbReference>
<keyword evidence="4 18" id="KW-0732">Signal</keyword>
<dbReference type="InterPro" id="IPR033990">
    <property type="entry name" value="Collectin_CTLD"/>
</dbReference>
<evidence type="ECO:0000256" key="10">
    <source>
        <dbReference type="ARBA" id="ARBA00023035"/>
    </source>
</evidence>
<dbReference type="GeneTree" id="ENSGT00940000154368"/>
<evidence type="ECO:0000256" key="12">
    <source>
        <dbReference type="ARBA" id="ARBA00023153"/>
    </source>
</evidence>
<evidence type="ECO:0000313" key="22">
    <source>
        <dbReference type="Proteomes" id="UP001108280"/>
    </source>
</evidence>
<evidence type="ECO:0000256" key="18">
    <source>
        <dbReference type="SAM" id="SignalP"/>
    </source>
</evidence>
<dbReference type="Proteomes" id="UP000694386">
    <property type="component" value="Unplaced"/>
</dbReference>
<sequence length="240" mass="25435">MLLLPSLPVLVLCVVGISSSKSQTCEDALKTCPVIACGRDGRDGPKGEKGEPGHGLRGGQGPPGKMGPPGNVGLPGLPGTKGQKGDPGHSAALEAKLANLEAEIRILKSELEHTKKLHAFSMGKKSGKKLFMTNRETMTFAKVKALCTELRGTVAIPRNAEENQAIQEVAKGNAYLGITDEVTEGQFMYVTGGKLTYSNWKKNEPNNHDSGEDCVVMVEGGVWNDISCQASFIAVCEFPA</sequence>
<feature type="compositionally biased region" description="Low complexity" evidence="17">
    <location>
        <begin position="68"/>
        <end position="78"/>
    </location>
</feature>
<accession>A0A8C2ME15</accession>
<dbReference type="InterPro" id="IPR016186">
    <property type="entry name" value="C-type_lectin-like/link_sf"/>
</dbReference>
<dbReference type="RefSeq" id="XP_035308254.1">
    <property type="nucleotide sequence ID" value="XM_035452363.1"/>
</dbReference>
<dbReference type="OrthoDB" id="10255512at2759"/>
<dbReference type="GO" id="GO:0050766">
    <property type="term" value="P:positive regulation of phagocytosis"/>
    <property type="evidence" value="ECO:0007669"/>
    <property type="project" value="Ensembl"/>
</dbReference>
<reference evidence="20" key="4">
    <citation type="submission" date="2025-05" db="UniProtKB">
        <authorList>
            <consortium name="Ensembl"/>
        </authorList>
    </citation>
    <scope>IDENTIFICATION</scope>
</reference>
<dbReference type="AlphaFoldDB" id="A0A8C2ME15"/>
<feature type="region of interest" description="Disordered" evidence="17">
    <location>
        <begin position="36"/>
        <end position="89"/>
    </location>
</feature>
<evidence type="ECO:0000313" key="23">
    <source>
        <dbReference type="RefSeq" id="XP_035308254.1"/>
    </source>
</evidence>
<dbReference type="RefSeq" id="XP_035313772.1">
    <property type="nucleotide sequence ID" value="XM_035457881.1"/>
</dbReference>
<evidence type="ECO:0000256" key="4">
    <source>
        <dbReference type="ARBA" id="ARBA00022729"/>
    </source>
</evidence>
<dbReference type="GO" id="GO:0001867">
    <property type="term" value="P:complement activation, lectin pathway"/>
    <property type="evidence" value="ECO:0007669"/>
    <property type="project" value="UniProtKB-KW"/>
</dbReference>